<name>A0A0A9BSI2_ARUDO</name>
<dbReference type="EMBL" id="GBRH01233800">
    <property type="protein sequence ID" value="JAD64095.1"/>
    <property type="molecule type" value="Transcribed_RNA"/>
</dbReference>
<organism evidence="1">
    <name type="scientific">Arundo donax</name>
    <name type="common">Giant reed</name>
    <name type="synonym">Donax arundinaceus</name>
    <dbReference type="NCBI Taxonomy" id="35708"/>
    <lineage>
        <taxon>Eukaryota</taxon>
        <taxon>Viridiplantae</taxon>
        <taxon>Streptophyta</taxon>
        <taxon>Embryophyta</taxon>
        <taxon>Tracheophyta</taxon>
        <taxon>Spermatophyta</taxon>
        <taxon>Magnoliopsida</taxon>
        <taxon>Liliopsida</taxon>
        <taxon>Poales</taxon>
        <taxon>Poaceae</taxon>
        <taxon>PACMAD clade</taxon>
        <taxon>Arundinoideae</taxon>
        <taxon>Arundineae</taxon>
        <taxon>Arundo</taxon>
    </lineage>
</organism>
<proteinExistence type="predicted"/>
<accession>A0A0A9BSI2</accession>
<evidence type="ECO:0000313" key="1">
    <source>
        <dbReference type="EMBL" id="JAD64095.1"/>
    </source>
</evidence>
<reference evidence="1" key="1">
    <citation type="submission" date="2014-09" db="EMBL/GenBank/DDBJ databases">
        <authorList>
            <person name="Magalhaes I.L.F."/>
            <person name="Oliveira U."/>
            <person name="Santos F.R."/>
            <person name="Vidigal T.H.D.A."/>
            <person name="Brescovit A.D."/>
            <person name="Santos A.J."/>
        </authorList>
    </citation>
    <scope>NUCLEOTIDE SEQUENCE</scope>
    <source>
        <tissue evidence="1">Shoot tissue taken approximately 20 cm above the soil surface</tissue>
    </source>
</reference>
<dbReference type="AlphaFoldDB" id="A0A0A9BSI2"/>
<reference evidence="1" key="2">
    <citation type="journal article" date="2015" name="Data Brief">
        <title>Shoot transcriptome of the giant reed, Arundo donax.</title>
        <authorList>
            <person name="Barrero R.A."/>
            <person name="Guerrero F.D."/>
            <person name="Moolhuijzen P."/>
            <person name="Goolsby J.A."/>
            <person name="Tidwell J."/>
            <person name="Bellgard S.E."/>
            <person name="Bellgard M.I."/>
        </authorList>
    </citation>
    <scope>NUCLEOTIDE SEQUENCE</scope>
    <source>
        <tissue evidence="1">Shoot tissue taken approximately 20 cm above the soil surface</tissue>
    </source>
</reference>
<protein>
    <submittedName>
        <fullName evidence="1">Uncharacterized protein</fullName>
    </submittedName>
</protein>
<sequence>MHILISKTKRKEYFIFWTYYQRKQLKEIEW</sequence>